<sequence>MTGTVQPSLSSEQIAVWLRGLLTIAWADGHFDPEEQELISSLTQEELAPCVDLGEIEQVSAAELAKVLGNDATVGENFLRTAVMVALADGVYSPSEADKIHEFCEALGQNEHILDALRHTLWDGSEAGAQSESDSSAQVLKPPEGYDPSKPPGVDVLAPVRHWLDDLDIHDPRLARFLCKMIPPQCPFERDITLFGHKVVHIPPMCKLNPLYEQLVGLRFRSLSYLADECQEDVSKYC</sequence>
<dbReference type="CDD" id="cd07177">
    <property type="entry name" value="terB_like"/>
    <property type="match status" value="1"/>
</dbReference>
<dbReference type="AlphaFoldDB" id="A0A6H1TUL6"/>
<evidence type="ECO:0000259" key="2">
    <source>
        <dbReference type="Pfam" id="PF06967"/>
    </source>
</evidence>
<accession>A0A6H1TUL6</accession>
<protein>
    <submittedName>
        <fullName evidence="3">Nitrogenase</fullName>
    </submittedName>
</protein>
<dbReference type="Gene3D" id="1.10.3680.10">
    <property type="entry name" value="TerB-like"/>
    <property type="match status" value="1"/>
</dbReference>
<feature type="region of interest" description="Disordered" evidence="1">
    <location>
        <begin position="125"/>
        <end position="152"/>
    </location>
</feature>
<feature type="compositionally biased region" description="Polar residues" evidence="1">
    <location>
        <begin position="128"/>
        <end position="138"/>
    </location>
</feature>
<dbReference type="Proteomes" id="UP000500857">
    <property type="component" value="Chromosome"/>
</dbReference>
<keyword evidence="4" id="KW-1185">Reference proteome</keyword>
<dbReference type="InterPro" id="IPR029024">
    <property type="entry name" value="TerB-like"/>
</dbReference>
<evidence type="ECO:0000256" key="1">
    <source>
        <dbReference type="SAM" id="MobiDB-lite"/>
    </source>
</evidence>
<evidence type="ECO:0000313" key="4">
    <source>
        <dbReference type="Proteomes" id="UP000500857"/>
    </source>
</evidence>
<dbReference type="KEGG" id="oxy:HCG48_02785"/>
<dbReference type="Pfam" id="PF06967">
    <property type="entry name" value="Mo-nitro_C"/>
    <property type="match status" value="1"/>
</dbReference>
<feature type="domain" description="Mo-dependent nitrogenase C-terminal" evidence="2">
    <location>
        <begin position="156"/>
        <end position="238"/>
    </location>
</feature>
<dbReference type="EMBL" id="CP051167">
    <property type="protein sequence ID" value="QIZ69640.1"/>
    <property type="molecule type" value="Genomic_DNA"/>
</dbReference>
<organism evidence="3 4">
    <name type="scientific">Oxynema aestuarii AP17</name>
    <dbReference type="NCBI Taxonomy" id="2064643"/>
    <lineage>
        <taxon>Bacteria</taxon>
        <taxon>Bacillati</taxon>
        <taxon>Cyanobacteriota</taxon>
        <taxon>Cyanophyceae</taxon>
        <taxon>Oscillatoriophycideae</taxon>
        <taxon>Oscillatoriales</taxon>
        <taxon>Oscillatoriaceae</taxon>
        <taxon>Oxynema</taxon>
        <taxon>Oxynema aestuarii</taxon>
    </lineage>
</organism>
<proteinExistence type="predicted"/>
<dbReference type="RefSeq" id="WP_168567797.1">
    <property type="nucleotide sequence ID" value="NZ_CP051167.1"/>
</dbReference>
<dbReference type="SUPFAM" id="SSF158682">
    <property type="entry name" value="TerB-like"/>
    <property type="match status" value="1"/>
</dbReference>
<name>A0A6H1TUL6_9CYAN</name>
<dbReference type="InterPro" id="IPR009717">
    <property type="entry name" value="Mo-dep_Nase_C"/>
</dbReference>
<gene>
    <name evidence="3" type="ORF">HCG48_02785</name>
</gene>
<evidence type="ECO:0000313" key="3">
    <source>
        <dbReference type="EMBL" id="QIZ69640.1"/>
    </source>
</evidence>
<reference evidence="3 4" key="1">
    <citation type="submission" date="2020-04" db="EMBL/GenBank/DDBJ databases">
        <authorList>
            <person name="Basu S."/>
            <person name="Maruthanayagam V."/>
            <person name="Chakraborty S."/>
            <person name="Pramanik A."/>
            <person name="Mukherjee J."/>
            <person name="Brink B."/>
        </authorList>
    </citation>
    <scope>NUCLEOTIDE SEQUENCE [LARGE SCALE GENOMIC DNA]</scope>
    <source>
        <strain evidence="3 4">AP17</strain>
    </source>
</reference>